<dbReference type="InterPro" id="IPR023267">
    <property type="entry name" value="RCMT"/>
</dbReference>
<keyword evidence="12" id="KW-0539">Nucleus</keyword>
<feature type="transmembrane region" description="Helical" evidence="16">
    <location>
        <begin position="78"/>
        <end position="97"/>
    </location>
</feature>
<dbReference type="PROSITE" id="PS01153">
    <property type="entry name" value="NOL1_NOP2_SUN"/>
    <property type="match status" value="1"/>
</dbReference>
<reference evidence="18" key="1">
    <citation type="submission" date="2021-01" db="EMBL/GenBank/DDBJ databases">
        <authorList>
            <person name="Kaushik A."/>
        </authorList>
    </citation>
    <scope>NUCLEOTIDE SEQUENCE</scope>
    <source>
        <strain evidence="18">AG1-1C</strain>
    </source>
</reference>
<feature type="transmembrane region" description="Helical" evidence="16">
    <location>
        <begin position="42"/>
        <end position="66"/>
    </location>
</feature>
<keyword evidence="9 14" id="KW-0694">RNA-binding</keyword>
<accession>A0A8H3BP56</accession>
<dbReference type="GO" id="GO:0070475">
    <property type="term" value="P:rRNA base methylation"/>
    <property type="evidence" value="ECO:0007669"/>
    <property type="project" value="TreeGrafter"/>
</dbReference>
<dbReference type="GO" id="GO:0009383">
    <property type="term" value="F:rRNA (cytosine-C5-)-methyltransferase activity"/>
    <property type="evidence" value="ECO:0007669"/>
    <property type="project" value="TreeGrafter"/>
</dbReference>
<feature type="compositionally biased region" description="Basic and acidic residues" evidence="15">
    <location>
        <begin position="359"/>
        <end position="380"/>
    </location>
</feature>
<evidence type="ECO:0000256" key="13">
    <source>
        <dbReference type="ARBA" id="ARBA00082314"/>
    </source>
</evidence>
<feature type="binding site" evidence="14">
    <location>
        <position position="631"/>
    </location>
    <ligand>
        <name>S-adenosyl-L-methionine</name>
        <dbReference type="ChEBI" id="CHEBI:59789"/>
    </ligand>
</feature>
<sequence length="829" mass="91657">MSFKPIPAVFHAASMSIMAYGFMSLSTVASDEWISKQTGGHWQFLTILGLAAAWVTIALSLLGDLFPSSQSINGAKRSLLMISLPVSIIVSGIYWTLMLAFPHLILPPIATPSEPAEPSSAPEAPQFYRIPLKMDLALHLVPSISLVLDFFVLERKYTTRQLKARAPLLATLAAVSYATWAEYCASKNGAYQQRHPKSASKRKADALDDVVPVQPVKKIKQVESRKPNGTAKSGPKVKKSENKSAKKGKSKVKDTPVEDDEEDWEDMDDDEEEEDLRALTKHQFESSDEEEAAYSGKLSDLKEDSDEDEDDEPLRDGNVQELHFSDSDEEDAKDGEDNEDEESDADSDDSDGPITAKNIEARSRRLEQRAAEDAELERAEANYAEPTEAFFKLPTAEEREKEKATGGPDVQEVQMRMAECVKVLNDFKGLAAEGRSRSEYTEQLISDIASYYGYNEFLAEKLFELFSAIEFFEANEVPRPVTIRTNTLRARRRDLAQALINRGVNLEPIGKWTNVGLQVFESSVPIGATPEYLAGHYMLQAASSFLPVIALAPQPNERVLDMASAPGGKTTHMSALMQNTGLIFANDANKARTKSLSANIHRLGCKNVVVCSYDGREFPKVLGGFDRVLLDAPCSGTGVISKDASVKTNKTERDFTLLSHLQKQLILCAIDSVDASSKTGGYIVYSTCSVTVDENESVVDYALRKRPNVKLVDTGLEFGVPGFTKFRGKKFDEKLSLTRRFYPHVHNMDGFYVAKIKVEKRQKKVEAKDGENDMEGVVLTEDGLTKEAGVPAFDDAEDAAYIAESKRRHIKKLGYRVKPRNQAEVAAAG</sequence>
<evidence type="ECO:0000256" key="9">
    <source>
        <dbReference type="ARBA" id="ARBA00022884"/>
    </source>
</evidence>
<feature type="transmembrane region" description="Helical" evidence="16">
    <location>
        <begin position="12"/>
        <end position="30"/>
    </location>
</feature>
<proteinExistence type="inferred from homology"/>
<keyword evidence="11 16" id="KW-0472">Membrane</keyword>
<dbReference type="PRINTS" id="PR02012">
    <property type="entry name" value="RCMTNOP2"/>
</dbReference>
<dbReference type="FunFam" id="3.30.70.1170:FF:000001">
    <property type="entry name" value="Ribosomal RNA methyltransferase Nop2"/>
    <property type="match status" value="1"/>
</dbReference>
<evidence type="ECO:0000256" key="8">
    <source>
        <dbReference type="ARBA" id="ARBA00022692"/>
    </source>
</evidence>
<evidence type="ECO:0000256" key="14">
    <source>
        <dbReference type="PROSITE-ProRule" id="PRU01023"/>
    </source>
</evidence>
<dbReference type="InterPro" id="IPR029063">
    <property type="entry name" value="SAM-dependent_MTases_sf"/>
</dbReference>
<dbReference type="NCBIfam" id="TIGR00446">
    <property type="entry name" value="nop2p"/>
    <property type="match status" value="1"/>
</dbReference>
<dbReference type="AlphaFoldDB" id="A0A8H3BP56"/>
<comment type="similarity">
    <text evidence="3 14">Belongs to the class I-like SAM-binding methyltransferase superfamily. RsmB/NOP family.</text>
</comment>
<evidence type="ECO:0000313" key="19">
    <source>
        <dbReference type="Proteomes" id="UP000663846"/>
    </source>
</evidence>
<dbReference type="SUPFAM" id="SSF53335">
    <property type="entry name" value="S-adenosyl-L-methionine-dependent methyltransferases"/>
    <property type="match status" value="1"/>
</dbReference>
<dbReference type="InterPro" id="IPR001678">
    <property type="entry name" value="MeTrfase_RsmB-F_NOP2_dom"/>
</dbReference>
<dbReference type="PANTHER" id="PTHR22807">
    <property type="entry name" value="NOP2 YEAST -RELATED NOL1/NOP2/FMU SUN DOMAIN-CONTAINING"/>
    <property type="match status" value="1"/>
</dbReference>
<feature type="compositionally biased region" description="Acidic residues" evidence="15">
    <location>
        <begin position="327"/>
        <end position="351"/>
    </location>
</feature>
<evidence type="ECO:0000256" key="10">
    <source>
        <dbReference type="ARBA" id="ARBA00022989"/>
    </source>
</evidence>
<feature type="binding site" evidence="14">
    <location>
        <begin position="563"/>
        <end position="569"/>
    </location>
    <ligand>
        <name>S-adenosyl-L-methionine</name>
        <dbReference type="ChEBI" id="CHEBI:59789"/>
    </ligand>
</feature>
<dbReference type="GO" id="GO:0016020">
    <property type="term" value="C:membrane"/>
    <property type="evidence" value="ECO:0007669"/>
    <property type="project" value="InterPro"/>
</dbReference>
<evidence type="ECO:0000256" key="16">
    <source>
        <dbReference type="SAM" id="Phobius"/>
    </source>
</evidence>
<dbReference type="GO" id="GO:0005730">
    <property type="term" value="C:nucleolus"/>
    <property type="evidence" value="ECO:0007669"/>
    <property type="project" value="UniProtKB-SubCell"/>
</dbReference>
<feature type="binding site" evidence="14">
    <location>
        <position position="587"/>
    </location>
    <ligand>
        <name>S-adenosyl-L-methionine</name>
        <dbReference type="ChEBI" id="CHEBI:59789"/>
    </ligand>
</feature>
<dbReference type="EMBL" id="CAJMWS010000715">
    <property type="protein sequence ID" value="CAE6460352.1"/>
    <property type="molecule type" value="Genomic_DNA"/>
</dbReference>
<keyword evidence="6 14" id="KW-0808">Transferase</keyword>
<dbReference type="PROSITE" id="PS51686">
    <property type="entry name" value="SAM_MT_RSMB_NOP"/>
    <property type="match status" value="1"/>
</dbReference>
<evidence type="ECO:0000256" key="3">
    <source>
        <dbReference type="ARBA" id="ARBA00007494"/>
    </source>
</evidence>
<dbReference type="Gene3D" id="3.40.50.150">
    <property type="entry name" value="Vaccinia Virus protein VP39"/>
    <property type="match status" value="1"/>
</dbReference>
<feature type="binding site" evidence="14">
    <location>
        <position position="614"/>
    </location>
    <ligand>
        <name>S-adenosyl-L-methionine</name>
        <dbReference type="ChEBI" id="CHEBI:59789"/>
    </ligand>
</feature>
<dbReference type="InterPro" id="IPR011023">
    <property type="entry name" value="Nop2p"/>
</dbReference>
<keyword evidence="5 14" id="KW-0489">Methyltransferase</keyword>
<dbReference type="InterPro" id="IPR049560">
    <property type="entry name" value="MeTrfase_RsmB-F_NOP2_cat"/>
</dbReference>
<evidence type="ECO:0000313" key="18">
    <source>
        <dbReference type="EMBL" id="CAE6460352.1"/>
    </source>
</evidence>
<feature type="compositionally biased region" description="Acidic residues" evidence="15">
    <location>
        <begin position="257"/>
        <end position="275"/>
    </location>
</feature>
<evidence type="ECO:0000256" key="7">
    <source>
        <dbReference type="ARBA" id="ARBA00022691"/>
    </source>
</evidence>
<dbReference type="Proteomes" id="UP000663846">
    <property type="component" value="Unassembled WGS sequence"/>
</dbReference>
<dbReference type="GO" id="GO:0003723">
    <property type="term" value="F:RNA binding"/>
    <property type="evidence" value="ECO:0007669"/>
    <property type="project" value="UniProtKB-UniRule"/>
</dbReference>
<keyword evidence="10 16" id="KW-1133">Transmembrane helix</keyword>
<feature type="compositionally biased region" description="Basic and acidic residues" evidence="15">
    <location>
        <begin position="276"/>
        <end position="285"/>
    </location>
</feature>
<dbReference type="GO" id="GO:0012505">
    <property type="term" value="C:endomembrane system"/>
    <property type="evidence" value="ECO:0007669"/>
    <property type="project" value="UniProtKB-SubCell"/>
</dbReference>
<dbReference type="PANTHER" id="PTHR22807:SF30">
    <property type="entry name" value="28S RRNA (CYTOSINE(4447)-C(5))-METHYLTRANSFERASE-RELATED"/>
    <property type="match status" value="1"/>
</dbReference>
<dbReference type="PRINTS" id="PR02008">
    <property type="entry name" value="RCMTFAMILY"/>
</dbReference>
<feature type="active site" description="Nucleophile" evidence="14">
    <location>
        <position position="688"/>
    </location>
</feature>
<comment type="caution">
    <text evidence="18">The sequence shown here is derived from an EMBL/GenBank/DDBJ whole genome shotgun (WGS) entry which is preliminary data.</text>
</comment>
<dbReference type="InterPro" id="IPR006838">
    <property type="entry name" value="ADTRP_AIG1"/>
</dbReference>
<comment type="subcellular location">
    <subcellularLocation>
        <location evidence="1">Endomembrane system</location>
        <topology evidence="1">Multi-pass membrane protein</topology>
    </subcellularLocation>
    <subcellularLocation>
        <location evidence="2">Nucleus</location>
        <location evidence="2">Nucleolus</location>
    </subcellularLocation>
</comment>
<evidence type="ECO:0000256" key="6">
    <source>
        <dbReference type="ARBA" id="ARBA00022679"/>
    </source>
</evidence>
<feature type="region of interest" description="Disordered" evidence="15">
    <location>
        <begin position="191"/>
        <end position="388"/>
    </location>
</feature>
<keyword evidence="7 14" id="KW-0949">S-adenosyl-L-methionine</keyword>
<feature type="domain" description="SAM-dependent MTase RsmB/NOP-type" evidence="17">
    <location>
        <begin position="471"/>
        <end position="759"/>
    </location>
</feature>
<dbReference type="InterPro" id="IPR023273">
    <property type="entry name" value="RCMT_NOP2"/>
</dbReference>
<keyword evidence="4" id="KW-0690">Ribosome biogenesis</keyword>
<protein>
    <recommendedName>
        <fullName evidence="13">Nucleolar protein 2</fullName>
    </recommendedName>
</protein>
<dbReference type="Gene3D" id="3.30.70.1170">
    <property type="entry name" value="Sun protein, domain 3"/>
    <property type="match status" value="1"/>
</dbReference>
<evidence type="ECO:0000256" key="11">
    <source>
        <dbReference type="ARBA" id="ARBA00023136"/>
    </source>
</evidence>
<evidence type="ECO:0000259" key="17">
    <source>
        <dbReference type="PROSITE" id="PS51686"/>
    </source>
</evidence>
<keyword evidence="8 16" id="KW-0812">Transmembrane</keyword>
<dbReference type="InterPro" id="IPR018314">
    <property type="entry name" value="RsmB/NOL1/NOP2-like_CS"/>
</dbReference>
<evidence type="ECO:0000256" key="1">
    <source>
        <dbReference type="ARBA" id="ARBA00004127"/>
    </source>
</evidence>
<evidence type="ECO:0000256" key="15">
    <source>
        <dbReference type="SAM" id="MobiDB-lite"/>
    </source>
</evidence>
<dbReference type="Pfam" id="PF01189">
    <property type="entry name" value="Methyltr_RsmB-F"/>
    <property type="match status" value="1"/>
</dbReference>
<evidence type="ECO:0000256" key="5">
    <source>
        <dbReference type="ARBA" id="ARBA00022603"/>
    </source>
</evidence>
<evidence type="ECO:0000256" key="4">
    <source>
        <dbReference type="ARBA" id="ARBA00022517"/>
    </source>
</evidence>
<feature type="compositionally biased region" description="Acidic residues" evidence="15">
    <location>
        <begin position="303"/>
        <end position="313"/>
    </location>
</feature>
<organism evidence="18 19">
    <name type="scientific">Rhizoctonia solani</name>
    <dbReference type="NCBI Taxonomy" id="456999"/>
    <lineage>
        <taxon>Eukaryota</taxon>
        <taxon>Fungi</taxon>
        <taxon>Dikarya</taxon>
        <taxon>Basidiomycota</taxon>
        <taxon>Agaricomycotina</taxon>
        <taxon>Agaricomycetes</taxon>
        <taxon>Cantharellales</taxon>
        <taxon>Ceratobasidiaceae</taxon>
        <taxon>Rhizoctonia</taxon>
    </lineage>
</organism>
<name>A0A8H3BP56_9AGAM</name>
<dbReference type="Pfam" id="PF04750">
    <property type="entry name" value="Far-17a_AIG1"/>
    <property type="match status" value="1"/>
</dbReference>
<dbReference type="GO" id="GO:0000470">
    <property type="term" value="P:maturation of LSU-rRNA"/>
    <property type="evidence" value="ECO:0007669"/>
    <property type="project" value="TreeGrafter"/>
</dbReference>
<evidence type="ECO:0000256" key="12">
    <source>
        <dbReference type="ARBA" id="ARBA00023242"/>
    </source>
</evidence>
<gene>
    <name evidence="18" type="ORF">RDB_LOCUS158151</name>
</gene>
<evidence type="ECO:0000256" key="2">
    <source>
        <dbReference type="ARBA" id="ARBA00004604"/>
    </source>
</evidence>